<keyword evidence="2" id="KW-1185">Reference proteome</keyword>
<proteinExistence type="predicted"/>
<protein>
    <recommendedName>
        <fullName evidence="3">FBD domain-containing protein</fullName>
    </recommendedName>
</protein>
<name>A0ABQ5FEP1_9ASTR</name>
<evidence type="ECO:0000313" key="2">
    <source>
        <dbReference type="Proteomes" id="UP001151760"/>
    </source>
</evidence>
<reference evidence="1" key="2">
    <citation type="submission" date="2022-01" db="EMBL/GenBank/DDBJ databases">
        <authorList>
            <person name="Yamashiro T."/>
            <person name="Shiraishi A."/>
            <person name="Satake H."/>
            <person name="Nakayama K."/>
        </authorList>
    </citation>
    <scope>NUCLEOTIDE SEQUENCE</scope>
</reference>
<comment type="caution">
    <text evidence="1">The sequence shown here is derived from an EMBL/GenBank/DDBJ whole genome shotgun (WGS) entry which is preliminary data.</text>
</comment>
<evidence type="ECO:0000313" key="1">
    <source>
        <dbReference type="EMBL" id="GJT61693.1"/>
    </source>
</evidence>
<reference evidence="1" key="1">
    <citation type="journal article" date="2022" name="Int. J. Mol. Sci.">
        <title>Draft Genome of Tanacetum Coccineum: Genomic Comparison of Closely Related Tanacetum-Family Plants.</title>
        <authorList>
            <person name="Yamashiro T."/>
            <person name="Shiraishi A."/>
            <person name="Nakayama K."/>
            <person name="Satake H."/>
        </authorList>
    </citation>
    <scope>NUCLEOTIDE SEQUENCE</scope>
</reference>
<gene>
    <name evidence="1" type="ORF">Tco_1005226</name>
</gene>
<sequence>MVMLRFDGFIYEKKKERKKEGYGSSDTSQISNNFPDIQDYSGFALDHLEFFWMKYFTNEDRQVDFLKLVMAMSPMLKKAQIELYESVSLEEENELLRDLLQLSFLRASPSAKFIFKRPEGQNLPRDDFFLWNF</sequence>
<accession>A0ABQ5FEP1</accession>
<evidence type="ECO:0008006" key="3">
    <source>
        <dbReference type="Google" id="ProtNLM"/>
    </source>
</evidence>
<dbReference type="EMBL" id="BQNB010017311">
    <property type="protein sequence ID" value="GJT61693.1"/>
    <property type="molecule type" value="Genomic_DNA"/>
</dbReference>
<dbReference type="Proteomes" id="UP001151760">
    <property type="component" value="Unassembled WGS sequence"/>
</dbReference>
<organism evidence="1 2">
    <name type="scientific">Tanacetum coccineum</name>
    <dbReference type="NCBI Taxonomy" id="301880"/>
    <lineage>
        <taxon>Eukaryota</taxon>
        <taxon>Viridiplantae</taxon>
        <taxon>Streptophyta</taxon>
        <taxon>Embryophyta</taxon>
        <taxon>Tracheophyta</taxon>
        <taxon>Spermatophyta</taxon>
        <taxon>Magnoliopsida</taxon>
        <taxon>eudicotyledons</taxon>
        <taxon>Gunneridae</taxon>
        <taxon>Pentapetalae</taxon>
        <taxon>asterids</taxon>
        <taxon>campanulids</taxon>
        <taxon>Asterales</taxon>
        <taxon>Asteraceae</taxon>
        <taxon>Asteroideae</taxon>
        <taxon>Anthemideae</taxon>
        <taxon>Anthemidinae</taxon>
        <taxon>Tanacetum</taxon>
    </lineage>
</organism>